<dbReference type="EMBL" id="QEKT01000001">
    <property type="protein sequence ID" value="PVY86461.1"/>
    <property type="molecule type" value="Genomic_DNA"/>
</dbReference>
<accession>A0A2U1DFK6</accession>
<protein>
    <recommendedName>
        <fullName evidence="1">DUF7671 domain-containing protein</fullName>
    </recommendedName>
</protein>
<feature type="domain" description="DUF7671" evidence="1">
    <location>
        <begin position="4"/>
        <end position="95"/>
    </location>
</feature>
<name>A0A2U1DFK6_9LACO</name>
<sequence length="101" mass="11392">MSNKKYPTEKIIGLVVEQDPSGNYLPQAGAKPHTWRIGKHTKGKFSELGQVFLTENGQAVAVIDRAPLAFNQRHDYQPLARWTSGQVDIMALQPWITFKND</sequence>
<evidence type="ECO:0000313" key="2">
    <source>
        <dbReference type="EMBL" id="PVY86461.1"/>
    </source>
</evidence>
<dbReference type="Proteomes" id="UP000245433">
    <property type="component" value="Unassembled WGS sequence"/>
</dbReference>
<organism evidence="2 3">
    <name type="scientific">Convivina intestini</name>
    <dbReference type="NCBI Taxonomy" id="1505726"/>
    <lineage>
        <taxon>Bacteria</taxon>
        <taxon>Bacillati</taxon>
        <taxon>Bacillota</taxon>
        <taxon>Bacilli</taxon>
        <taxon>Lactobacillales</taxon>
        <taxon>Lactobacillaceae</taxon>
        <taxon>Convivina</taxon>
    </lineage>
</organism>
<reference evidence="2 3" key="1">
    <citation type="submission" date="2018-04" db="EMBL/GenBank/DDBJ databases">
        <title>Genomic Encyclopedia of Type Strains, Phase IV (KMG-IV): sequencing the most valuable type-strain genomes for metagenomic binning, comparative biology and taxonomic classification.</title>
        <authorList>
            <person name="Goeker M."/>
        </authorList>
    </citation>
    <scope>NUCLEOTIDE SEQUENCE [LARGE SCALE GENOMIC DNA]</scope>
    <source>
        <strain evidence="2 3">DSM 28795</strain>
    </source>
</reference>
<comment type="caution">
    <text evidence="2">The sequence shown here is derived from an EMBL/GenBank/DDBJ whole genome shotgun (WGS) entry which is preliminary data.</text>
</comment>
<evidence type="ECO:0000259" key="1">
    <source>
        <dbReference type="Pfam" id="PF24710"/>
    </source>
</evidence>
<proteinExistence type="predicted"/>
<evidence type="ECO:0000313" key="3">
    <source>
        <dbReference type="Proteomes" id="UP000245433"/>
    </source>
</evidence>
<keyword evidence="3" id="KW-1185">Reference proteome</keyword>
<gene>
    <name evidence="2" type="ORF">C7384_101380</name>
</gene>
<dbReference type="InterPro" id="IPR056088">
    <property type="entry name" value="DUF7671"/>
</dbReference>
<dbReference type="RefSeq" id="WP_243400692.1">
    <property type="nucleotide sequence ID" value="NZ_CAKOEX010000001.1"/>
</dbReference>
<dbReference type="AlphaFoldDB" id="A0A2U1DFK6"/>
<dbReference type="Pfam" id="PF24710">
    <property type="entry name" value="DUF7671"/>
    <property type="match status" value="1"/>
</dbReference>